<comment type="caution">
    <text evidence="8">The sequence shown here is derived from an EMBL/GenBank/DDBJ whole genome shotgun (WGS) entry which is preliminary data.</text>
</comment>
<gene>
    <name evidence="8" type="ORF">GCM10009560_68670</name>
</gene>
<name>A0ABN1R013_9ACTN</name>
<dbReference type="PANTHER" id="PTHR43229:SF2">
    <property type="entry name" value="NODULATION PROTEIN J"/>
    <property type="match status" value="1"/>
</dbReference>
<evidence type="ECO:0000256" key="3">
    <source>
        <dbReference type="ARBA" id="ARBA00022989"/>
    </source>
</evidence>
<dbReference type="PROSITE" id="PS51012">
    <property type="entry name" value="ABC_TM2"/>
    <property type="match status" value="1"/>
</dbReference>
<keyword evidence="5" id="KW-0046">Antibiotic resistance</keyword>
<keyword evidence="2 6" id="KW-0812">Transmembrane</keyword>
<comment type="subcellular location">
    <subcellularLocation>
        <location evidence="6">Cell membrane</location>
        <topology evidence="6">Multi-pass membrane protein</topology>
    </subcellularLocation>
    <subcellularLocation>
        <location evidence="1">Membrane</location>
        <topology evidence="1">Multi-pass membrane protein</topology>
    </subcellularLocation>
</comment>
<feature type="transmembrane region" description="Helical" evidence="6">
    <location>
        <begin position="172"/>
        <end position="191"/>
    </location>
</feature>
<dbReference type="EMBL" id="BAAAHQ010000046">
    <property type="protein sequence ID" value="GAA0949902.1"/>
    <property type="molecule type" value="Genomic_DNA"/>
</dbReference>
<feature type="domain" description="ABC transmembrane type-2" evidence="7">
    <location>
        <begin position="27"/>
        <end position="264"/>
    </location>
</feature>
<dbReference type="Proteomes" id="UP001501578">
    <property type="component" value="Unassembled WGS sequence"/>
</dbReference>
<evidence type="ECO:0000256" key="6">
    <source>
        <dbReference type="RuleBase" id="RU361157"/>
    </source>
</evidence>
<feature type="transmembrane region" description="Helical" evidence="6">
    <location>
        <begin position="28"/>
        <end position="49"/>
    </location>
</feature>
<dbReference type="Pfam" id="PF01061">
    <property type="entry name" value="ABC2_membrane"/>
    <property type="match status" value="1"/>
</dbReference>
<organism evidence="8 9">
    <name type="scientific">Nonomuraea longicatena</name>
    <dbReference type="NCBI Taxonomy" id="83682"/>
    <lineage>
        <taxon>Bacteria</taxon>
        <taxon>Bacillati</taxon>
        <taxon>Actinomycetota</taxon>
        <taxon>Actinomycetes</taxon>
        <taxon>Streptosporangiales</taxon>
        <taxon>Streptosporangiaceae</taxon>
        <taxon>Nonomuraea</taxon>
    </lineage>
</organism>
<evidence type="ECO:0000313" key="9">
    <source>
        <dbReference type="Proteomes" id="UP001501578"/>
    </source>
</evidence>
<evidence type="ECO:0000256" key="1">
    <source>
        <dbReference type="ARBA" id="ARBA00004141"/>
    </source>
</evidence>
<sequence>MSTLGYALADGMTIAKRNVIKIRRSPDWLGVVLVTPIMFVVLFGYVFGSSIEIPGMSYREYLLPGIFVQAVIFGATLAGYGLTEDLQRGAIDRFRTLPMAPSAVLVGRTASDVLANVASLVVMTLTGLLVGWRIDTSVGEAMLGFAILLLFAYSLSWVWATVALLIRTPESYNSASSVVVFPLAFVANTFVQSSRLPGPLETIAEWNPVSAVAQAARELFGNTSAAMPVSDAWPLQNAVLASLLWSALILAVFVPLATRMYRKAVSR</sequence>
<evidence type="ECO:0000256" key="4">
    <source>
        <dbReference type="ARBA" id="ARBA00023136"/>
    </source>
</evidence>
<keyword evidence="4 6" id="KW-0472">Membrane</keyword>
<dbReference type="InterPro" id="IPR051784">
    <property type="entry name" value="Nod_factor_ABC_transporter"/>
</dbReference>
<keyword evidence="9" id="KW-1185">Reference proteome</keyword>
<dbReference type="InterPro" id="IPR013525">
    <property type="entry name" value="ABC2_TM"/>
</dbReference>
<evidence type="ECO:0000259" key="7">
    <source>
        <dbReference type="PROSITE" id="PS51012"/>
    </source>
</evidence>
<dbReference type="RefSeq" id="WP_343954420.1">
    <property type="nucleotide sequence ID" value="NZ_BAAAHQ010000046.1"/>
</dbReference>
<reference evidence="8 9" key="1">
    <citation type="journal article" date="2019" name="Int. J. Syst. Evol. Microbiol.">
        <title>The Global Catalogue of Microorganisms (GCM) 10K type strain sequencing project: providing services to taxonomists for standard genome sequencing and annotation.</title>
        <authorList>
            <consortium name="The Broad Institute Genomics Platform"/>
            <consortium name="The Broad Institute Genome Sequencing Center for Infectious Disease"/>
            <person name="Wu L."/>
            <person name="Ma J."/>
        </authorList>
    </citation>
    <scope>NUCLEOTIDE SEQUENCE [LARGE SCALE GENOMIC DNA]</scope>
    <source>
        <strain evidence="8 9">JCM 11136</strain>
    </source>
</reference>
<dbReference type="InterPro" id="IPR047817">
    <property type="entry name" value="ABC2_TM_bact-type"/>
</dbReference>
<feature type="transmembrane region" description="Helical" evidence="6">
    <location>
        <begin position="238"/>
        <end position="257"/>
    </location>
</feature>
<dbReference type="PIRSF" id="PIRSF006648">
    <property type="entry name" value="DrrB"/>
    <property type="match status" value="1"/>
</dbReference>
<feature type="transmembrane region" description="Helical" evidence="6">
    <location>
        <begin position="103"/>
        <end position="130"/>
    </location>
</feature>
<protein>
    <recommendedName>
        <fullName evidence="6">Transport permease protein</fullName>
    </recommendedName>
</protein>
<proteinExistence type="inferred from homology"/>
<keyword evidence="6" id="KW-0813">Transport</keyword>
<comment type="similarity">
    <text evidence="6">Belongs to the ABC-2 integral membrane protein family.</text>
</comment>
<accession>A0ABN1R013</accession>
<feature type="transmembrane region" description="Helical" evidence="6">
    <location>
        <begin position="61"/>
        <end position="82"/>
    </location>
</feature>
<evidence type="ECO:0000256" key="5">
    <source>
        <dbReference type="ARBA" id="ARBA00023251"/>
    </source>
</evidence>
<dbReference type="PANTHER" id="PTHR43229">
    <property type="entry name" value="NODULATION PROTEIN J"/>
    <property type="match status" value="1"/>
</dbReference>
<keyword evidence="3 6" id="KW-1133">Transmembrane helix</keyword>
<evidence type="ECO:0000256" key="2">
    <source>
        <dbReference type="ARBA" id="ARBA00022692"/>
    </source>
</evidence>
<dbReference type="InterPro" id="IPR000412">
    <property type="entry name" value="ABC_2_transport"/>
</dbReference>
<evidence type="ECO:0000313" key="8">
    <source>
        <dbReference type="EMBL" id="GAA0949902.1"/>
    </source>
</evidence>
<feature type="transmembrane region" description="Helical" evidence="6">
    <location>
        <begin position="142"/>
        <end position="165"/>
    </location>
</feature>
<keyword evidence="6" id="KW-1003">Cell membrane</keyword>